<feature type="region of interest" description="Disordered" evidence="1">
    <location>
        <begin position="1"/>
        <end position="75"/>
    </location>
</feature>
<dbReference type="EMBL" id="JAJFAZ020000004">
    <property type="protein sequence ID" value="KAI5333830.1"/>
    <property type="molecule type" value="Genomic_DNA"/>
</dbReference>
<name>A0AAD4VYW3_PRUDU</name>
<feature type="compositionally biased region" description="Low complexity" evidence="1">
    <location>
        <begin position="11"/>
        <end position="70"/>
    </location>
</feature>
<keyword evidence="5" id="KW-1185">Reference proteome</keyword>
<keyword evidence="2" id="KW-1133">Transmembrane helix</keyword>
<dbReference type="PANTHER" id="PTHR11697">
    <property type="entry name" value="GENERAL TRANSCRIPTION FACTOR 2-RELATED ZINC FINGER PROTEIN"/>
    <property type="match status" value="1"/>
</dbReference>
<dbReference type="PANTHER" id="PTHR11697:SF230">
    <property type="entry name" value="ZINC FINGER, MYM DOMAIN CONTAINING 1"/>
    <property type="match status" value="1"/>
</dbReference>
<evidence type="ECO:0000313" key="4">
    <source>
        <dbReference type="EMBL" id="KAI5333830.1"/>
    </source>
</evidence>
<dbReference type="GO" id="GO:0046983">
    <property type="term" value="F:protein dimerization activity"/>
    <property type="evidence" value="ECO:0007669"/>
    <property type="project" value="InterPro"/>
</dbReference>
<feature type="transmembrane region" description="Helical" evidence="2">
    <location>
        <begin position="121"/>
        <end position="142"/>
    </location>
</feature>
<evidence type="ECO:0000313" key="5">
    <source>
        <dbReference type="Proteomes" id="UP001054821"/>
    </source>
</evidence>
<dbReference type="Pfam" id="PF05699">
    <property type="entry name" value="Dimer_Tnp_hAT"/>
    <property type="match status" value="1"/>
</dbReference>
<organism evidence="4 5">
    <name type="scientific">Prunus dulcis</name>
    <name type="common">Almond</name>
    <name type="synonym">Amygdalus dulcis</name>
    <dbReference type="NCBI Taxonomy" id="3755"/>
    <lineage>
        <taxon>Eukaryota</taxon>
        <taxon>Viridiplantae</taxon>
        <taxon>Streptophyta</taxon>
        <taxon>Embryophyta</taxon>
        <taxon>Tracheophyta</taxon>
        <taxon>Spermatophyta</taxon>
        <taxon>Magnoliopsida</taxon>
        <taxon>eudicotyledons</taxon>
        <taxon>Gunneridae</taxon>
        <taxon>Pentapetalae</taxon>
        <taxon>rosids</taxon>
        <taxon>fabids</taxon>
        <taxon>Rosales</taxon>
        <taxon>Rosaceae</taxon>
        <taxon>Amygdaloideae</taxon>
        <taxon>Amygdaleae</taxon>
        <taxon>Prunus</taxon>
    </lineage>
</organism>
<dbReference type="Proteomes" id="UP001054821">
    <property type="component" value="Chromosome 4"/>
</dbReference>
<dbReference type="InterPro" id="IPR055298">
    <property type="entry name" value="AtLOH3-like"/>
</dbReference>
<feature type="domain" description="HAT C-terminal dimerisation" evidence="3">
    <location>
        <begin position="119"/>
        <end position="176"/>
    </location>
</feature>
<protein>
    <recommendedName>
        <fullName evidence="3">HAT C-terminal dimerisation domain-containing protein</fullName>
    </recommendedName>
</protein>
<evidence type="ECO:0000256" key="2">
    <source>
        <dbReference type="SAM" id="Phobius"/>
    </source>
</evidence>
<gene>
    <name evidence="4" type="ORF">L3X38_023962</name>
</gene>
<reference evidence="4 5" key="1">
    <citation type="journal article" date="2022" name="G3 (Bethesda)">
        <title>Whole-genome sequence and methylome profiling of the almond [Prunus dulcis (Mill.) D.A. Webb] cultivar 'Nonpareil'.</title>
        <authorList>
            <person name="D'Amico-Willman K.M."/>
            <person name="Ouma W.Z."/>
            <person name="Meulia T."/>
            <person name="Sideli G.M."/>
            <person name="Gradziel T.M."/>
            <person name="Fresnedo-Ramirez J."/>
        </authorList>
    </citation>
    <scope>NUCLEOTIDE SEQUENCE [LARGE SCALE GENOMIC DNA]</scope>
    <source>
        <strain evidence="4">Clone GOH B32 T37-40</strain>
    </source>
</reference>
<accession>A0AAD4VYW3</accession>
<keyword evidence="2" id="KW-0812">Transmembrane</keyword>
<proteinExistence type="predicted"/>
<evidence type="ECO:0000256" key="1">
    <source>
        <dbReference type="SAM" id="MobiDB-lite"/>
    </source>
</evidence>
<dbReference type="AlphaFoldDB" id="A0AAD4VYW3"/>
<keyword evidence="2" id="KW-0472">Membrane</keyword>
<sequence length="200" mass="22227">MERYFQRKSINPPSNNPSSSNPPTNNPASSNPPSNNPSSSNPPSNNPASSNPPSNNPASSNQPSNNPSTSHPQEFNDRDLMKLEDQLGLYIVDMQSVTEFSSLNGITDLAEKLVNTGRSRIYNYVYLLLTLALVLPVATASVERAFSAMNIVKTPLRNKMGNQWLSDSLVVYIEKDVFSCISNANIMRRFHDMKPRRQQL</sequence>
<dbReference type="InterPro" id="IPR012337">
    <property type="entry name" value="RNaseH-like_sf"/>
</dbReference>
<dbReference type="SUPFAM" id="SSF53098">
    <property type="entry name" value="Ribonuclease H-like"/>
    <property type="match status" value="1"/>
</dbReference>
<dbReference type="InterPro" id="IPR008906">
    <property type="entry name" value="HATC_C_dom"/>
</dbReference>
<comment type="caution">
    <text evidence="4">The sequence shown here is derived from an EMBL/GenBank/DDBJ whole genome shotgun (WGS) entry which is preliminary data.</text>
</comment>
<evidence type="ECO:0000259" key="3">
    <source>
        <dbReference type="Pfam" id="PF05699"/>
    </source>
</evidence>